<dbReference type="RefSeq" id="WP_058245235.1">
    <property type="nucleotide sequence ID" value="NZ_CYSB01000035.1"/>
</dbReference>
<keyword evidence="7 12" id="KW-0456">Lyase</keyword>
<dbReference type="Proteomes" id="UP000051887">
    <property type="component" value="Unassembled WGS sequence"/>
</dbReference>
<gene>
    <name evidence="12" type="primary">cobD</name>
    <name evidence="11" type="ORF">TL5118_02707</name>
    <name evidence="12" type="ORF">TL5120_03925</name>
</gene>
<keyword evidence="5" id="KW-0169">Cobalamin biosynthesis</keyword>
<evidence type="ECO:0000313" key="12">
    <source>
        <dbReference type="EMBL" id="CUH74107.1"/>
    </source>
</evidence>
<name>A0A0P1FKM8_9RHOB</name>
<protein>
    <recommendedName>
        <fullName evidence="4">threonine-phosphate decarboxylase</fullName>
        <ecNumber evidence="4">4.1.1.81</ecNumber>
    </recommendedName>
    <alternativeName>
        <fullName evidence="8">L-threonine-O-3-phosphate decarboxylase</fullName>
    </alternativeName>
</protein>
<dbReference type="Proteomes" id="UP000051086">
    <property type="component" value="Unassembled WGS sequence"/>
</dbReference>
<dbReference type="InterPro" id="IPR004839">
    <property type="entry name" value="Aminotransferase_I/II_large"/>
</dbReference>
<evidence type="ECO:0000313" key="11">
    <source>
        <dbReference type="EMBL" id="CUH68647.1"/>
    </source>
</evidence>
<evidence type="ECO:0000256" key="5">
    <source>
        <dbReference type="ARBA" id="ARBA00022573"/>
    </source>
</evidence>
<evidence type="ECO:0000313" key="14">
    <source>
        <dbReference type="Proteomes" id="UP000051887"/>
    </source>
</evidence>
<dbReference type="EMBL" id="CYSB01000035">
    <property type="protein sequence ID" value="CUH68647.1"/>
    <property type="molecule type" value="Genomic_DNA"/>
</dbReference>
<evidence type="ECO:0000256" key="8">
    <source>
        <dbReference type="ARBA" id="ARBA00029996"/>
    </source>
</evidence>
<evidence type="ECO:0000256" key="1">
    <source>
        <dbReference type="ARBA" id="ARBA00001933"/>
    </source>
</evidence>
<accession>A0A0P1FKM8</accession>
<evidence type="ECO:0000259" key="10">
    <source>
        <dbReference type="Pfam" id="PF00155"/>
    </source>
</evidence>
<comment type="catalytic activity">
    <reaction evidence="9">
        <text>O-phospho-L-threonine + H(+) = (R)-1-aminopropan-2-yl phosphate + CO2</text>
        <dbReference type="Rhea" id="RHEA:11492"/>
        <dbReference type="ChEBI" id="CHEBI:15378"/>
        <dbReference type="ChEBI" id="CHEBI:16526"/>
        <dbReference type="ChEBI" id="CHEBI:58563"/>
        <dbReference type="ChEBI" id="CHEBI:58675"/>
        <dbReference type="EC" id="4.1.1.81"/>
    </reaction>
</comment>
<proteinExistence type="predicted"/>
<evidence type="ECO:0000256" key="4">
    <source>
        <dbReference type="ARBA" id="ARBA00012285"/>
    </source>
</evidence>
<dbReference type="InterPro" id="IPR005860">
    <property type="entry name" value="CobD"/>
</dbReference>
<comment type="pathway">
    <text evidence="3">Cofactor biosynthesis; adenosylcobalamin biosynthesis.</text>
</comment>
<dbReference type="Gene3D" id="3.40.640.10">
    <property type="entry name" value="Type I PLP-dependent aspartate aminotransferase-like (Major domain)"/>
    <property type="match status" value="1"/>
</dbReference>
<reference evidence="12 14" key="2">
    <citation type="submission" date="2015-09" db="EMBL/GenBank/DDBJ databases">
        <authorList>
            <consortium name="Swine Surveillance"/>
        </authorList>
    </citation>
    <scope>NUCLEOTIDE SEQUENCE [LARGE SCALE GENOMIC DNA]</scope>
    <source>
        <strain evidence="12 14">5120</strain>
    </source>
</reference>
<feature type="domain" description="Aminotransferase class I/classII large" evidence="10">
    <location>
        <begin position="128"/>
        <end position="259"/>
    </location>
</feature>
<evidence type="ECO:0000256" key="9">
    <source>
        <dbReference type="ARBA" id="ARBA00048531"/>
    </source>
</evidence>
<dbReference type="InterPro" id="IPR015422">
    <property type="entry name" value="PyrdxlP-dep_Trfase_small"/>
</dbReference>
<dbReference type="SUPFAM" id="SSF53383">
    <property type="entry name" value="PLP-dependent transferases"/>
    <property type="match status" value="1"/>
</dbReference>
<dbReference type="PANTHER" id="PTHR42885:SF1">
    <property type="entry name" value="THREONINE-PHOSPHATE DECARBOXYLASE"/>
    <property type="match status" value="1"/>
</dbReference>
<keyword evidence="6" id="KW-0663">Pyridoxal phosphate</keyword>
<dbReference type="EC" id="4.1.1.81" evidence="4"/>
<reference evidence="11 13" key="1">
    <citation type="submission" date="2015-09" db="EMBL/GenBank/DDBJ databases">
        <authorList>
            <person name="Rodrigo-Torres L."/>
            <person name="Arahal D.R."/>
        </authorList>
    </citation>
    <scope>NUCLEOTIDE SEQUENCE [LARGE SCALE GENOMIC DNA]</scope>
    <source>
        <strain evidence="11 13">CECT 5118</strain>
    </source>
</reference>
<dbReference type="InterPro" id="IPR015424">
    <property type="entry name" value="PyrdxlP-dep_Trfase"/>
</dbReference>
<sequence>MIQEARDHGGGVDAAAARYGGTRADWLDLSTGINPVPYPVGTFDMDAWTALPDKGAQQALIAAARDFWQVPEGAAVLAAPGASALIARIPALAAKDRVDIPRPTYNEHAAAFEAAGWQLSGAQAQARVIVHPNNPTGQFYDEEPIGPALHIIDESFCDIAPDRSLIEHATQPGTVILKSFGKFWGLAGVRLGFAIGDPALIARLEQMLGPWPVAGPALRIGRQALTDQKWAEETRTRLTADSTRLDQLMTGAGAKLHGGTPLFRLYEVKDAAQWQTRFAEARIWTRIFPYSRHFIRLGLPAPDQWHRLETLL</sequence>
<dbReference type="Gene3D" id="3.90.1150.10">
    <property type="entry name" value="Aspartate Aminotransferase, domain 1"/>
    <property type="match status" value="1"/>
</dbReference>
<dbReference type="UniPathway" id="UPA00148"/>
<dbReference type="Pfam" id="PF00155">
    <property type="entry name" value="Aminotran_1_2"/>
    <property type="match status" value="1"/>
</dbReference>
<dbReference type="GO" id="GO:0030170">
    <property type="term" value="F:pyridoxal phosphate binding"/>
    <property type="evidence" value="ECO:0007669"/>
    <property type="project" value="InterPro"/>
</dbReference>
<evidence type="ECO:0000256" key="6">
    <source>
        <dbReference type="ARBA" id="ARBA00022898"/>
    </source>
</evidence>
<dbReference type="AlphaFoldDB" id="A0A0P1FKM8"/>
<organism evidence="12 14">
    <name type="scientific">Thalassovita autumnalis</name>
    <dbReference type="NCBI Taxonomy" id="2072972"/>
    <lineage>
        <taxon>Bacteria</taxon>
        <taxon>Pseudomonadati</taxon>
        <taxon>Pseudomonadota</taxon>
        <taxon>Alphaproteobacteria</taxon>
        <taxon>Rhodobacterales</taxon>
        <taxon>Roseobacteraceae</taxon>
        <taxon>Thalassovita</taxon>
    </lineage>
</organism>
<dbReference type="EMBL" id="CYSC01000044">
    <property type="protein sequence ID" value="CUH74107.1"/>
    <property type="molecule type" value="Genomic_DNA"/>
</dbReference>
<dbReference type="GO" id="GO:0009236">
    <property type="term" value="P:cobalamin biosynthetic process"/>
    <property type="evidence" value="ECO:0007669"/>
    <property type="project" value="UniProtKB-UniPathway"/>
</dbReference>
<keyword evidence="13" id="KW-1185">Reference proteome</keyword>
<dbReference type="NCBIfam" id="TIGR01140">
    <property type="entry name" value="L_thr_O3P_dcar"/>
    <property type="match status" value="1"/>
</dbReference>
<evidence type="ECO:0000313" key="13">
    <source>
        <dbReference type="Proteomes" id="UP000051086"/>
    </source>
</evidence>
<evidence type="ECO:0000256" key="7">
    <source>
        <dbReference type="ARBA" id="ARBA00023239"/>
    </source>
</evidence>
<evidence type="ECO:0000256" key="3">
    <source>
        <dbReference type="ARBA" id="ARBA00004953"/>
    </source>
</evidence>
<evidence type="ECO:0000256" key="2">
    <source>
        <dbReference type="ARBA" id="ARBA00003444"/>
    </source>
</evidence>
<comment type="function">
    <text evidence="2">Decarboxylates L-threonine-O-3-phosphate to yield (R)-1-amino-2-propanol O-2-phosphate, the precursor for the linkage between the nucleotide loop and the corrin ring in cobalamin.</text>
</comment>
<comment type="cofactor">
    <cofactor evidence="1">
        <name>pyridoxal 5'-phosphate</name>
        <dbReference type="ChEBI" id="CHEBI:597326"/>
    </cofactor>
</comment>
<dbReference type="InterPro" id="IPR015421">
    <property type="entry name" value="PyrdxlP-dep_Trfase_major"/>
</dbReference>
<dbReference type="PANTHER" id="PTHR42885">
    <property type="entry name" value="HISTIDINOL-PHOSPHATE AMINOTRANSFERASE-RELATED"/>
    <property type="match status" value="1"/>
</dbReference>
<dbReference type="GO" id="GO:0048472">
    <property type="term" value="F:threonine-phosphate decarboxylase activity"/>
    <property type="evidence" value="ECO:0007669"/>
    <property type="project" value="UniProtKB-EC"/>
</dbReference>